<proteinExistence type="predicted"/>
<dbReference type="PIR" id="S49239">
    <property type="entry name" value="S49239"/>
</dbReference>
<reference evidence="1" key="1">
    <citation type="submission" date="1994-09" db="EMBL/GenBank/DDBJ databases">
        <title>Genetic analysis of the Region II of the Haemophilus influenzae serotype a capsulation locus.</title>
        <authorList>
            <person name="Celis P."/>
            <person name="Moxon E."/>
            <person name="Eyssen H."/>
            <person name="van Eldere J."/>
        </authorList>
    </citation>
    <scope>NUCLEOTIDE SEQUENCE</scope>
    <source>
        <strain evidence="1">ATCC 9006</strain>
    </source>
</reference>
<dbReference type="EMBL" id="Z37516">
    <property type="protein sequence ID" value="CAA85751.2"/>
    <property type="molecule type" value="Genomic_DNA"/>
</dbReference>
<evidence type="ECO:0000313" key="1">
    <source>
        <dbReference type="EMBL" id="CAA85751.2"/>
    </source>
</evidence>
<accession>Q48155</accession>
<reference evidence="1" key="3">
    <citation type="submission" date="2000-05" db="EMBL/GenBank/DDBJ databases">
        <authorList>
            <person name="Follens A."/>
        </authorList>
    </citation>
    <scope>NUCLEOTIDE SEQUENCE</scope>
    <source>
        <strain evidence="1">ATCC 9006</strain>
    </source>
</reference>
<dbReference type="AlphaFoldDB" id="Q48155"/>
<sequence>MANTPYFIYLDTKIIGAVKQTITFFEHGVFSRGNTTILVKKYKHKSAKIIERALIKASLNYHFVNAAYLDRLTEGVIFYPFNAQSNCRAVANRKLTHIFITHGESNKITSVKPITRIYDHVITAGKAGVDRFLSHKIFSQYDVDTGRIIPMGDTFIGKTGLDCTGKGTPVIFYAPTWEGGIEQENYSSLAHINQVVATILQLSEYYQVKHVAIRPHLNTGHRRPEYHNFLLRIIESLQAKSLKLVLFKPYLNFSFAQEWKLKRRDVVFKTNFSEFSAVVGLCDISAMETQLLNENIYYYLFCSEEYKQYLLTLKNSEYYQNNALIFDCGELIPSQELENFQHLKSYLIDSNFSEIPISERLRFLLTNLIMS</sequence>
<protein>
    <submittedName>
        <fullName evidence="1">Serotype a capsulation locus region II DNA</fullName>
    </submittedName>
</protein>
<name>Q48155_HAEIF</name>
<reference evidence="1" key="2">
    <citation type="journal article" date="1999" name="J. Bacteriol.">
        <title>acs1 of Haemophilus influenzae type a capsulation locus region II encodes a bifunctional ribulose 5-phosphate reductase- CDP-ribitol pyrophosphorylase.</title>
        <authorList>
            <person name="Follens A."/>
            <person name="Veiga-da-Cunha M."/>
            <person name="Merckx R."/>
            <person name="an Schaftingen E."/>
            <person name="van Eldere J."/>
        </authorList>
    </citation>
    <scope>NUCLEOTIDE SEQUENCE</scope>
    <source>
        <strain evidence="1">ATCC 9006</strain>
    </source>
</reference>
<organism evidence="1">
    <name type="scientific">Haemophilus influenzae</name>
    <dbReference type="NCBI Taxonomy" id="727"/>
    <lineage>
        <taxon>Bacteria</taxon>
        <taxon>Pseudomonadati</taxon>
        <taxon>Pseudomonadota</taxon>
        <taxon>Gammaproteobacteria</taxon>
        <taxon>Pasteurellales</taxon>
        <taxon>Pasteurellaceae</taxon>
        <taxon>Haemophilus</taxon>
    </lineage>
</organism>